<protein>
    <submittedName>
        <fullName evidence="3">PAK-box/P21-Rho-binding</fullName>
    </submittedName>
</protein>
<feature type="region of interest" description="Disordered" evidence="1">
    <location>
        <begin position="727"/>
        <end position="772"/>
    </location>
</feature>
<evidence type="ECO:0000313" key="4">
    <source>
        <dbReference type="Proteomes" id="UP001149079"/>
    </source>
</evidence>
<feature type="region of interest" description="Disordered" evidence="1">
    <location>
        <begin position="220"/>
        <end position="292"/>
    </location>
</feature>
<organism evidence="3 4">
    <name type="scientific">Penicillium bovifimosum</name>
    <dbReference type="NCBI Taxonomy" id="126998"/>
    <lineage>
        <taxon>Eukaryota</taxon>
        <taxon>Fungi</taxon>
        <taxon>Dikarya</taxon>
        <taxon>Ascomycota</taxon>
        <taxon>Pezizomycotina</taxon>
        <taxon>Eurotiomycetes</taxon>
        <taxon>Eurotiomycetidae</taxon>
        <taxon>Eurotiales</taxon>
        <taxon>Aspergillaceae</taxon>
        <taxon>Penicillium</taxon>
    </lineage>
</organism>
<proteinExistence type="predicted"/>
<evidence type="ECO:0000256" key="1">
    <source>
        <dbReference type="SAM" id="MobiDB-lite"/>
    </source>
</evidence>
<feature type="compositionally biased region" description="Polar residues" evidence="1">
    <location>
        <begin position="549"/>
        <end position="563"/>
    </location>
</feature>
<feature type="compositionally biased region" description="Polar residues" evidence="1">
    <location>
        <begin position="762"/>
        <end position="772"/>
    </location>
</feature>
<feature type="compositionally biased region" description="Basic residues" evidence="1">
    <location>
        <begin position="34"/>
        <end position="47"/>
    </location>
</feature>
<sequence length="772" mass="84995">MSIFAPPMAKPWEDDGSDRPSTNSSNEQPEHAAHIRSRSIAHAHSPKRLSVFSGRSRSNTTTSTSSRRSPASSMTSADGSSPSEDRAPSSLGLRSDKHDKSARSFLARGSRILRRQGSKINIVATLDEVDEAEREKPRAEREIFGRRSRQTDHSERMKSIISDPFDFHHLTHTNPSQFQSLNQTRENDLVTEFSAIRAAQRAQTDLKGIRAEDIHFRNFSSDDLPGLGTATTVDVPSVSPPASPKTRRDHVRSPSRANENFSRPASRYPRSCPTTPPPSAVPETPAPETCEPEPRAIDEILGLSSAMTYPECLQSVQPTRFFSSEPPASDTRTSSMNSHSDLDDVPEEEEATRFFSPEQNVNDHTRNSSSSSHYDLADVPEEAEATRYWHSPDSSTGNPHSRTASHASPPPAGTQSPKTTNSPMSIQVAEELSRKFSETLGSPTLPQHLQHAPHAQMAITTPEDITRLHQFSYEEEMYDSWDADIDYCYEHAAESTSNFDWSRTSLDEGRPQMGVTCNEASWLSPRTRQLQPSPLSTSALPTPDLDASPAQSVPSHSAATPSTADYEREFIARSDGYFQPVNSMLPSMGKQIPHEPLYEEYLNDSESDRHFPFSQGMMGPISPRSSFSPISKCNSQESLMLSRAASIARKHRSSVSTGSVPELIHSLSSSRELMPTDRVTAGEALTRPSSSSHHRQTKSLAEAHFFLPSGSNTSLDGVEFPMPAVHDRAKSASEVDTAPVKFEAPPPAVPTKNPNRKKGRSPSYSLFPSLTE</sequence>
<keyword evidence="4" id="KW-1185">Reference proteome</keyword>
<evidence type="ECO:0000313" key="3">
    <source>
        <dbReference type="EMBL" id="KAJ5144170.1"/>
    </source>
</evidence>
<feature type="compositionally biased region" description="Polar residues" evidence="1">
    <location>
        <begin position="413"/>
        <end position="422"/>
    </location>
</feature>
<feature type="region of interest" description="Disordered" evidence="1">
    <location>
        <begin position="522"/>
        <end position="563"/>
    </location>
</feature>
<feature type="compositionally biased region" description="Low complexity" evidence="1">
    <location>
        <begin position="53"/>
        <end position="76"/>
    </location>
</feature>
<comment type="caution">
    <text evidence="3">The sequence shown here is derived from an EMBL/GenBank/DDBJ whole genome shotgun (WGS) entry which is preliminary data.</text>
</comment>
<dbReference type="RefSeq" id="XP_056525814.1">
    <property type="nucleotide sequence ID" value="XM_056663701.1"/>
</dbReference>
<dbReference type="OrthoDB" id="24581at2759"/>
<feature type="domain" description="CRIB" evidence="2">
    <location>
        <begin position="161"/>
        <end position="174"/>
    </location>
</feature>
<feature type="compositionally biased region" description="Basic and acidic residues" evidence="1">
    <location>
        <begin position="133"/>
        <end position="155"/>
    </location>
</feature>
<dbReference type="EMBL" id="JAPQKL010000002">
    <property type="protein sequence ID" value="KAJ5144170.1"/>
    <property type="molecule type" value="Genomic_DNA"/>
</dbReference>
<dbReference type="Proteomes" id="UP001149079">
    <property type="component" value="Unassembled WGS sequence"/>
</dbReference>
<accession>A0A9W9HCH2</accession>
<gene>
    <name evidence="3" type="ORF">N7515_002957</name>
</gene>
<dbReference type="PROSITE" id="PS50108">
    <property type="entry name" value="CRIB"/>
    <property type="match status" value="1"/>
</dbReference>
<reference evidence="3" key="1">
    <citation type="submission" date="2022-11" db="EMBL/GenBank/DDBJ databases">
        <authorList>
            <person name="Petersen C."/>
        </authorList>
    </citation>
    <scope>NUCLEOTIDE SEQUENCE</scope>
    <source>
        <strain evidence="3">IBT 22155</strain>
    </source>
</reference>
<feature type="compositionally biased region" description="Low complexity" evidence="1">
    <location>
        <begin position="529"/>
        <end position="543"/>
    </location>
</feature>
<feature type="compositionally biased region" description="Polar residues" evidence="1">
    <location>
        <begin position="330"/>
        <end position="339"/>
    </location>
</feature>
<feature type="region of interest" description="Disordered" evidence="1">
    <location>
        <begin position="320"/>
        <end position="376"/>
    </location>
</feature>
<dbReference type="AlphaFoldDB" id="A0A9W9HCH2"/>
<feature type="region of interest" description="Disordered" evidence="1">
    <location>
        <begin position="389"/>
        <end position="422"/>
    </location>
</feature>
<dbReference type="InterPro" id="IPR000095">
    <property type="entry name" value="CRIB_dom"/>
</dbReference>
<name>A0A9W9HCH2_9EURO</name>
<evidence type="ECO:0000259" key="2">
    <source>
        <dbReference type="PROSITE" id="PS50108"/>
    </source>
</evidence>
<feature type="region of interest" description="Disordered" evidence="1">
    <location>
        <begin position="1"/>
        <end position="102"/>
    </location>
</feature>
<reference evidence="3" key="2">
    <citation type="journal article" date="2023" name="IMA Fungus">
        <title>Comparative genomic study of the Penicillium genus elucidates a diverse pangenome and 15 lateral gene transfer events.</title>
        <authorList>
            <person name="Petersen C."/>
            <person name="Sorensen T."/>
            <person name="Nielsen M.R."/>
            <person name="Sondergaard T.E."/>
            <person name="Sorensen J.L."/>
            <person name="Fitzpatrick D.A."/>
            <person name="Frisvad J.C."/>
            <person name="Nielsen K.L."/>
        </authorList>
    </citation>
    <scope>NUCLEOTIDE SEQUENCE</scope>
    <source>
        <strain evidence="3">IBT 22155</strain>
    </source>
</reference>
<dbReference type="GeneID" id="81402871"/>
<feature type="compositionally biased region" description="Polar residues" evidence="1">
    <location>
        <begin position="392"/>
        <end position="406"/>
    </location>
</feature>
<feature type="region of interest" description="Disordered" evidence="1">
    <location>
        <begin position="129"/>
        <end position="155"/>
    </location>
</feature>